<sequence length="52" mass="5404">MTAQDVSSKPVDPPPSGDPWWRKVGEAVALVLKVLAYGVALVVTLVKGCGPT</sequence>
<proteinExistence type="predicted"/>
<keyword evidence="2" id="KW-0472">Membrane</keyword>
<feature type="compositionally biased region" description="Low complexity" evidence="1">
    <location>
        <begin position="1"/>
        <end position="10"/>
    </location>
</feature>
<dbReference type="AlphaFoldDB" id="A0A6V8KH99"/>
<evidence type="ECO:0000256" key="1">
    <source>
        <dbReference type="SAM" id="MobiDB-lite"/>
    </source>
</evidence>
<gene>
    <name evidence="3" type="ORF">Phou_042750</name>
</gene>
<comment type="caution">
    <text evidence="3">The sequence shown here is derived from an EMBL/GenBank/DDBJ whole genome shotgun (WGS) entry which is preliminary data.</text>
</comment>
<evidence type="ECO:0000256" key="2">
    <source>
        <dbReference type="SAM" id="Phobius"/>
    </source>
</evidence>
<dbReference type="RefSeq" id="WP_173057524.1">
    <property type="nucleotide sequence ID" value="NZ_BAABGO010000021.1"/>
</dbReference>
<feature type="region of interest" description="Disordered" evidence="1">
    <location>
        <begin position="1"/>
        <end position="20"/>
    </location>
</feature>
<dbReference type="Proteomes" id="UP000482800">
    <property type="component" value="Unassembled WGS sequence"/>
</dbReference>
<accession>A0A6V8KH99</accession>
<reference evidence="3 4" key="2">
    <citation type="submission" date="2020-03" db="EMBL/GenBank/DDBJ databases">
        <authorList>
            <person name="Ichikawa N."/>
            <person name="Kimura A."/>
            <person name="Kitahashi Y."/>
            <person name="Uohara A."/>
        </authorList>
    </citation>
    <scope>NUCLEOTIDE SEQUENCE [LARGE SCALE GENOMIC DNA]</scope>
    <source>
        <strain evidence="3 4">NBRC 108639</strain>
    </source>
</reference>
<keyword evidence="4" id="KW-1185">Reference proteome</keyword>
<name>A0A6V8KH99_9ACTN</name>
<organism evidence="3 4">
    <name type="scientific">Phytohabitans houttuyneae</name>
    <dbReference type="NCBI Taxonomy" id="1076126"/>
    <lineage>
        <taxon>Bacteria</taxon>
        <taxon>Bacillati</taxon>
        <taxon>Actinomycetota</taxon>
        <taxon>Actinomycetes</taxon>
        <taxon>Micromonosporales</taxon>
        <taxon>Micromonosporaceae</taxon>
    </lineage>
</organism>
<dbReference type="EMBL" id="BLPF01000001">
    <property type="protein sequence ID" value="GFJ80095.1"/>
    <property type="molecule type" value="Genomic_DNA"/>
</dbReference>
<keyword evidence="2" id="KW-1133">Transmembrane helix</keyword>
<keyword evidence="2" id="KW-0812">Transmembrane</keyword>
<feature type="transmembrane region" description="Helical" evidence="2">
    <location>
        <begin position="27"/>
        <end position="46"/>
    </location>
</feature>
<protein>
    <submittedName>
        <fullName evidence="3">Uncharacterized protein</fullName>
    </submittedName>
</protein>
<evidence type="ECO:0000313" key="3">
    <source>
        <dbReference type="EMBL" id="GFJ80095.1"/>
    </source>
</evidence>
<evidence type="ECO:0000313" key="4">
    <source>
        <dbReference type="Proteomes" id="UP000482800"/>
    </source>
</evidence>
<reference evidence="3 4" key="1">
    <citation type="submission" date="2020-03" db="EMBL/GenBank/DDBJ databases">
        <title>Whole genome shotgun sequence of Phytohabitans houttuyneae NBRC 108639.</title>
        <authorList>
            <person name="Komaki H."/>
            <person name="Tamura T."/>
        </authorList>
    </citation>
    <scope>NUCLEOTIDE SEQUENCE [LARGE SCALE GENOMIC DNA]</scope>
    <source>
        <strain evidence="3 4">NBRC 108639</strain>
    </source>
</reference>